<protein>
    <submittedName>
        <fullName evidence="2">Uncharacterized protein</fullName>
    </submittedName>
</protein>
<name>A0AA38GAY5_TAXCH</name>
<sequence length="54" mass="5804">MEGTLGNRSIREEKMEEVGDGREEGREEETSIGIDASMTRGGEGVEEQMGGTSV</sequence>
<feature type="compositionally biased region" description="Basic and acidic residues" evidence="1">
    <location>
        <begin position="9"/>
        <end position="29"/>
    </location>
</feature>
<keyword evidence="3" id="KW-1185">Reference proteome</keyword>
<feature type="non-terminal residue" evidence="2">
    <location>
        <position position="54"/>
    </location>
</feature>
<gene>
    <name evidence="2" type="ORF">KI387_021776</name>
</gene>
<comment type="caution">
    <text evidence="2">The sequence shown here is derived from an EMBL/GenBank/DDBJ whole genome shotgun (WGS) entry which is preliminary data.</text>
</comment>
<proteinExistence type="predicted"/>
<dbReference type="EMBL" id="JAHRHJ020000004">
    <property type="protein sequence ID" value="KAH9320007.1"/>
    <property type="molecule type" value="Genomic_DNA"/>
</dbReference>
<dbReference type="AlphaFoldDB" id="A0AA38GAY5"/>
<feature type="region of interest" description="Disordered" evidence="1">
    <location>
        <begin position="1"/>
        <end position="54"/>
    </location>
</feature>
<accession>A0AA38GAY5</accession>
<dbReference type="Proteomes" id="UP000824469">
    <property type="component" value="Unassembled WGS sequence"/>
</dbReference>
<reference evidence="2 3" key="1">
    <citation type="journal article" date="2021" name="Nat. Plants">
        <title>The Taxus genome provides insights into paclitaxel biosynthesis.</title>
        <authorList>
            <person name="Xiong X."/>
            <person name="Gou J."/>
            <person name="Liao Q."/>
            <person name="Li Y."/>
            <person name="Zhou Q."/>
            <person name="Bi G."/>
            <person name="Li C."/>
            <person name="Du R."/>
            <person name="Wang X."/>
            <person name="Sun T."/>
            <person name="Guo L."/>
            <person name="Liang H."/>
            <person name="Lu P."/>
            <person name="Wu Y."/>
            <person name="Zhang Z."/>
            <person name="Ro D.K."/>
            <person name="Shang Y."/>
            <person name="Huang S."/>
            <person name="Yan J."/>
        </authorList>
    </citation>
    <scope>NUCLEOTIDE SEQUENCE [LARGE SCALE GENOMIC DNA]</scope>
    <source>
        <strain evidence="2">Ta-2019</strain>
    </source>
</reference>
<organism evidence="2 3">
    <name type="scientific">Taxus chinensis</name>
    <name type="common">Chinese yew</name>
    <name type="synonym">Taxus wallichiana var. chinensis</name>
    <dbReference type="NCBI Taxonomy" id="29808"/>
    <lineage>
        <taxon>Eukaryota</taxon>
        <taxon>Viridiplantae</taxon>
        <taxon>Streptophyta</taxon>
        <taxon>Embryophyta</taxon>
        <taxon>Tracheophyta</taxon>
        <taxon>Spermatophyta</taxon>
        <taxon>Pinopsida</taxon>
        <taxon>Pinidae</taxon>
        <taxon>Conifers II</taxon>
        <taxon>Cupressales</taxon>
        <taxon>Taxaceae</taxon>
        <taxon>Taxus</taxon>
    </lineage>
</organism>
<evidence type="ECO:0000313" key="3">
    <source>
        <dbReference type="Proteomes" id="UP000824469"/>
    </source>
</evidence>
<evidence type="ECO:0000313" key="2">
    <source>
        <dbReference type="EMBL" id="KAH9320007.1"/>
    </source>
</evidence>
<evidence type="ECO:0000256" key="1">
    <source>
        <dbReference type="SAM" id="MobiDB-lite"/>
    </source>
</evidence>